<gene>
    <name evidence="7" type="ORF">ATEIFO6365_0013026600</name>
</gene>
<accession>A0A5M3ZDM7</accession>
<comment type="catalytic activity">
    <reaction evidence="5">
        <text>methylglyoxal + H2O = (R)-lactate + H(+)</text>
        <dbReference type="Rhea" id="RHEA:27754"/>
        <dbReference type="ChEBI" id="CHEBI:15377"/>
        <dbReference type="ChEBI" id="CHEBI:15378"/>
        <dbReference type="ChEBI" id="CHEBI:16004"/>
        <dbReference type="ChEBI" id="CHEBI:17158"/>
        <dbReference type="EC" id="4.2.1.130"/>
    </reaction>
</comment>
<dbReference type="VEuPathDB" id="FungiDB:ATEG_09753"/>
<dbReference type="OrthoDB" id="543156at2759"/>
<dbReference type="EMBL" id="BLJY01000013">
    <property type="protein sequence ID" value="GFF20932.1"/>
    <property type="molecule type" value="Genomic_DNA"/>
</dbReference>
<dbReference type="GO" id="GO:0019172">
    <property type="term" value="F:glyoxalase III activity"/>
    <property type="evidence" value="ECO:0007669"/>
    <property type="project" value="UniProtKB-EC"/>
</dbReference>
<dbReference type="Proteomes" id="UP000452235">
    <property type="component" value="Unassembled WGS sequence"/>
</dbReference>
<evidence type="ECO:0000313" key="8">
    <source>
        <dbReference type="Proteomes" id="UP000452235"/>
    </source>
</evidence>
<dbReference type="SUPFAM" id="SSF52317">
    <property type="entry name" value="Class I glutamine amidotransferase-like"/>
    <property type="match status" value="1"/>
</dbReference>
<evidence type="ECO:0000256" key="2">
    <source>
        <dbReference type="ARBA" id="ARBA00023016"/>
    </source>
</evidence>
<dbReference type="PANTHER" id="PTHR48094:SF11">
    <property type="entry name" value="GLUTATHIONE-INDEPENDENT GLYOXALASE HSP31-RELATED"/>
    <property type="match status" value="1"/>
</dbReference>
<evidence type="ECO:0000256" key="3">
    <source>
        <dbReference type="ARBA" id="ARBA00023239"/>
    </source>
</evidence>
<comment type="similarity">
    <text evidence="4">Belongs to the peptidase C56 family. HSP31-like subfamily.</text>
</comment>
<dbReference type="Gene3D" id="3.40.50.880">
    <property type="match status" value="1"/>
</dbReference>
<keyword evidence="3" id="KW-0456">Lyase</keyword>
<dbReference type="GO" id="GO:0005737">
    <property type="term" value="C:cytoplasm"/>
    <property type="evidence" value="ECO:0007669"/>
    <property type="project" value="TreeGrafter"/>
</dbReference>
<organism evidence="7 8">
    <name type="scientific">Aspergillus terreus</name>
    <dbReference type="NCBI Taxonomy" id="33178"/>
    <lineage>
        <taxon>Eukaryota</taxon>
        <taxon>Fungi</taxon>
        <taxon>Dikarya</taxon>
        <taxon>Ascomycota</taxon>
        <taxon>Pezizomycotina</taxon>
        <taxon>Eurotiomycetes</taxon>
        <taxon>Eurotiomycetidae</taxon>
        <taxon>Eurotiales</taxon>
        <taxon>Aspergillaceae</taxon>
        <taxon>Aspergillus</taxon>
        <taxon>Aspergillus subgen. Circumdati</taxon>
    </lineage>
</organism>
<dbReference type="InterPro" id="IPR050325">
    <property type="entry name" value="Prot/Nucl_acid_deglycase"/>
</dbReference>
<comment type="caution">
    <text evidence="7">The sequence shown here is derived from an EMBL/GenBank/DDBJ whole genome shotgun (WGS) entry which is preliminary data.</text>
</comment>
<proteinExistence type="inferred from homology"/>
<dbReference type="CDD" id="cd03141">
    <property type="entry name" value="GATase1_Hsp31_like"/>
    <property type="match status" value="1"/>
</dbReference>
<evidence type="ECO:0000256" key="4">
    <source>
        <dbReference type="ARBA" id="ARBA00038493"/>
    </source>
</evidence>
<dbReference type="PANTHER" id="PTHR48094">
    <property type="entry name" value="PROTEIN/NUCLEIC ACID DEGLYCASE DJ-1-RELATED"/>
    <property type="match status" value="1"/>
</dbReference>
<feature type="domain" description="DJ-1/PfpI" evidence="6">
    <location>
        <begin position="90"/>
        <end position="163"/>
    </location>
</feature>
<dbReference type="EC" id="4.2.1.130" evidence="1"/>
<dbReference type="AlphaFoldDB" id="A0A5M3ZDM7"/>
<dbReference type="Pfam" id="PF01965">
    <property type="entry name" value="DJ-1_PfpI"/>
    <property type="match status" value="1"/>
</dbReference>
<name>A0A5M3ZDM7_ASPTE</name>
<evidence type="ECO:0000313" key="7">
    <source>
        <dbReference type="EMBL" id="GFF20932.1"/>
    </source>
</evidence>
<dbReference type="InterPro" id="IPR002818">
    <property type="entry name" value="DJ-1/PfpI"/>
</dbReference>
<keyword evidence="2" id="KW-0346">Stress response</keyword>
<keyword evidence="8" id="KW-1185">Reference proteome</keyword>
<evidence type="ECO:0000259" key="6">
    <source>
        <dbReference type="Pfam" id="PF01965"/>
    </source>
</evidence>
<dbReference type="GO" id="GO:0019243">
    <property type="term" value="P:methylglyoxal catabolic process to D-lactate via S-lactoyl-glutathione"/>
    <property type="evidence" value="ECO:0007669"/>
    <property type="project" value="TreeGrafter"/>
</dbReference>
<reference evidence="7 8" key="1">
    <citation type="submission" date="2020-01" db="EMBL/GenBank/DDBJ databases">
        <title>Aspergillus terreus IFO 6365 whole genome shotgun sequence.</title>
        <authorList>
            <person name="Kanamasa S."/>
            <person name="Takahashi H."/>
        </authorList>
    </citation>
    <scope>NUCLEOTIDE SEQUENCE [LARGE SCALE GENOMIC DNA]</scope>
    <source>
        <strain evidence="7 8">IFO 6365</strain>
    </source>
</reference>
<evidence type="ECO:0000256" key="5">
    <source>
        <dbReference type="ARBA" id="ARBA00048082"/>
    </source>
</evidence>
<evidence type="ECO:0000256" key="1">
    <source>
        <dbReference type="ARBA" id="ARBA00013134"/>
    </source>
</evidence>
<dbReference type="InterPro" id="IPR029062">
    <property type="entry name" value="Class_I_gatase-like"/>
</dbReference>
<protein>
    <recommendedName>
        <fullName evidence="1">D-lactate dehydratase</fullName>
        <ecNumber evidence="1">4.2.1.130</ecNumber>
    </recommendedName>
</protein>
<sequence length="234" mass="24690">MAPKVLVVLTSHDQLPNGHPTGWYLPEFAHPWEVLHDKAELVIASPKGGEAPLDPSSVKMFENDPVSTKFLNEQSALWKNTHKLSDFVSRVSEFDAIFYVGGHGPMFDLHSDPVSLALIQSFAAAGKPVSAVCHGPTVFLKATTPSGEPLIAGASVTGFSNTEEDQVNLSSLMPYMLETELNKVSGGGYVKADQPWGEKVVVSKTAGSGAPLITGQNPASATAVGQALVQALGL</sequence>